<dbReference type="RefSeq" id="WP_104811131.1">
    <property type="nucleotide sequence ID" value="NZ_MQUA01000014.1"/>
</dbReference>
<dbReference type="Gene3D" id="3.30.2350.10">
    <property type="entry name" value="Pseudouridine synthase"/>
    <property type="match status" value="1"/>
</dbReference>
<dbReference type="InterPro" id="IPR050188">
    <property type="entry name" value="RluA_PseudoU_synthase"/>
</dbReference>
<dbReference type="GO" id="GO:0140098">
    <property type="term" value="F:catalytic activity, acting on RNA"/>
    <property type="evidence" value="ECO:0007669"/>
    <property type="project" value="UniProtKB-ARBA"/>
</dbReference>
<dbReference type="InterPro" id="IPR006224">
    <property type="entry name" value="PsdUridine_synth_RluA-like_CS"/>
</dbReference>
<dbReference type="EMBL" id="MQUA01000014">
    <property type="protein sequence ID" value="PQB03194.1"/>
    <property type="molecule type" value="Genomic_DNA"/>
</dbReference>
<protein>
    <submittedName>
        <fullName evidence="2">RNA pseudouridine synthase</fullName>
    </submittedName>
</protein>
<dbReference type="GO" id="GO:0003723">
    <property type="term" value="F:RNA binding"/>
    <property type="evidence" value="ECO:0007669"/>
    <property type="project" value="InterPro"/>
</dbReference>
<dbReference type="GO" id="GO:0000455">
    <property type="term" value="P:enzyme-directed rRNA pseudouridine synthesis"/>
    <property type="evidence" value="ECO:0007669"/>
    <property type="project" value="TreeGrafter"/>
</dbReference>
<sequence length="556" mass="64218">MKHFQYFKTDISGIQLPEKFTFPFYYEPHSLAKIATEEIQEYLESQTDFKHNFGLDTSKTDSPIGKMFGVLIVQNQKNEVGYLAAFSGKLADKSLPRKFVPPVFNMRTEGSFYIKGELEIDKINAQLTLLKSNEHYLCLKKSFKKLTQAIAEDLENQRKKMKLSKSDRKLRKKKSISVLSELEVKNLTKKLMQESYNDQFFYKELLEYYETKSKKEGKEVVVFENKIALLKKERKEKSNYLQQTLFSKYAFLNPQKELKNLLDVFNDPAIKPPAGSGECSAPKLLQYAFANDLKPISMAEFWWGISPNSAVRKHKNYYPACQSRCKPILTHMLQGLKLDPNLLLENLSEKQELKIIYEDDVLIVVNKPAEFLSVPGKEITDSVYSRIKEKYPTATGPLIVHRLDMSTSGILLLTKTKEANKVLQSQFINRTVKKRYVALLDGNLSENSGKIKLPLRVDLDDRPKQLVDFVNGKNAETDWEIIRRECGKTRVYFYPITGRTHQLRVHAAHKNGLNTPIFGDDLYGKKTNRLHLHAEFIEFFHPSTNEKMSFTVDAEF</sequence>
<organism evidence="2 3">
    <name type="scientific">Polaribacter filamentus</name>
    <dbReference type="NCBI Taxonomy" id="53483"/>
    <lineage>
        <taxon>Bacteria</taxon>
        <taxon>Pseudomonadati</taxon>
        <taxon>Bacteroidota</taxon>
        <taxon>Flavobacteriia</taxon>
        <taxon>Flavobacteriales</taxon>
        <taxon>Flavobacteriaceae</taxon>
    </lineage>
</organism>
<dbReference type="Proteomes" id="UP000239522">
    <property type="component" value="Unassembled WGS sequence"/>
</dbReference>
<name>A0A2S7KKP0_9FLAO</name>
<dbReference type="PANTHER" id="PTHR21600:SF89">
    <property type="entry name" value="RIBOSOMAL LARGE SUBUNIT PSEUDOURIDINE SYNTHASE A"/>
    <property type="match status" value="1"/>
</dbReference>
<feature type="domain" description="Pseudouridine synthase RsuA/RluA-like" evidence="1">
    <location>
        <begin position="362"/>
        <end position="509"/>
    </location>
</feature>
<reference evidence="2 3" key="1">
    <citation type="submission" date="2016-11" db="EMBL/GenBank/DDBJ databases">
        <title>Trade-off between light-utilization and light-protection in marine flavobacteria.</title>
        <authorList>
            <person name="Kumagai Y."/>
        </authorList>
    </citation>
    <scope>NUCLEOTIDE SEQUENCE [LARGE SCALE GENOMIC DNA]</scope>
    <source>
        <strain evidence="2 3">ATCC 700397</strain>
    </source>
</reference>
<evidence type="ECO:0000259" key="1">
    <source>
        <dbReference type="Pfam" id="PF00849"/>
    </source>
</evidence>
<accession>A0A2S7KKP0</accession>
<comment type="caution">
    <text evidence="2">The sequence shown here is derived from an EMBL/GenBank/DDBJ whole genome shotgun (WGS) entry which is preliminary data.</text>
</comment>
<dbReference type="AlphaFoldDB" id="A0A2S7KKP0"/>
<proteinExistence type="predicted"/>
<gene>
    <name evidence="2" type="ORF">BST83_17940</name>
</gene>
<dbReference type="InterPro" id="IPR006145">
    <property type="entry name" value="PsdUridine_synth_RsuA/RluA"/>
</dbReference>
<dbReference type="GO" id="GO:0009982">
    <property type="term" value="F:pseudouridine synthase activity"/>
    <property type="evidence" value="ECO:0007669"/>
    <property type="project" value="InterPro"/>
</dbReference>
<evidence type="ECO:0000313" key="3">
    <source>
        <dbReference type="Proteomes" id="UP000239522"/>
    </source>
</evidence>
<evidence type="ECO:0000313" key="2">
    <source>
        <dbReference type="EMBL" id="PQB03194.1"/>
    </source>
</evidence>
<dbReference type="Pfam" id="PF00849">
    <property type="entry name" value="PseudoU_synth_2"/>
    <property type="match status" value="1"/>
</dbReference>
<dbReference type="SUPFAM" id="SSF55120">
    <property type="entry name" value="Pseudouridine synthase"/>
    <property type="match status" value="1"/>
</dbReference>
<keyword evidence="3" id="KW-1185">Reference proteome</keyword>
<dbReference type="PROSITE" id="PS01129">
    <property type="entry name" value="PSI_RLU"/>
    <property type="match status" value="1"/>
</dbReference>
<dbReference type="InterPro" id="IPR020103">
    <property type="entry name" value="PsdUridine_synth_cat_dom_sf"/>
</dbReference>
<dbReference type="OrthoDB" id="9807829at2"/>
<dbReference type="PANTHER" id="PTHR21600">
    <property type="entry name" value="MITOCHONDRIAL RNA PSEUDOURIDINE SYNTHASE"/>
    <property type="match status" value="1"/>
</dbReference>
<dbReference type="CDD" id="cd02869">
    <property type="entry name" value="PseudoU_synth_RluA_like"/>
    <property type="match status" value="1"/>
</dbReference>